<gene>
    <name evidence="1" type="ORF">UT77_C0009G0050</name>
</gene>
<dbReference type="Pfam" id="PF04255">
    <property type="entry name" value="DUF433"/>
    <property type="match status" value="1"/>
</dbReference>
<organism evidence="1 2">
    <name type="scientific">Candidatus Daviesbacteria bacterium GW2011_GWC2_40_12</name>
    <dbReference type="NCBI Taxonomy" id="1618431"/>
    <lineage>
        <taxon>Bacteria</taxon>
        <taxon>Candidatus Daviesiibacteriota</taxon>
    </lineage>
</organism>
<dbReference type="PATRIC" id="fig|1618431.3.peg.1036"/>
<dbReference type="EMBL" id="LBYB01000009">
    <property type="protein sequence ID" value="KKR41592.1"/>
    <property type="molecule type" value="Genomic_DNA"/>
</dbReference>
<sequence length="90" mass="9875">MNKAQIISNPKILGGKPVIAGTRISVELILDRISTGMSEKEILIDYPHLTAKQIQAAVAYAKRIVIQKTGTKLSSKDTTPVTLYTHEISR</sequence>
<evidence type="ECO:0008006" key="3">
    <source>
        <dbReference type="Google" id="ProtNLM"/>
    </source>
</evidence>
<dbReference type="SUPFAM" id="SSF46689">
    <property type="entry name" value="Homeodomain-like"/>
    <property type="match status" value="1"/>
</dbReference>
<comment type="caution">
    <text evidence="1">The sequence shown here is derived from an EMBL/GenBank/DDBJ whole genome shotgun (WGS) entry which is preliminary data.</text>
</comment>
<dbReference type="PANTHER" id="PTHR34849">
    <property type="entry name" value="SSL5025 PROTEIN"/>
    <property type="match status" value="1"/>
</dbReference>
<dbReference type="InterPro" id="IPR007367">
    <property type="entry name" value="DUF433"/>
</dbReference>
<evidence type="ECO:0000313" key="1">
    <source>
        <dbReference type="EMBL" id="KKR41592.1"/>
    </source>
</evidence>
<dbReference type="Proteomes" id="UP000034881">
    <property type="component" value="Unassembled WGS sequence"/>
</dbReference>
<proteinExistence type="predicted"/>
<accession>A0A0G0TUN5</accession>
<protein>
    <recommendedName>
        <fullName evidence="3">Antitoxin</fullName>
    </recommendedName>
</protein>
<dbReference type="AlphaFoldDB" id="A0A0G0TUN5"/>
<dbReference type="PANTHER" id="PTHR34849:SF3">
    <property type="entry name" value="SSR2962 PROTEIN"/>
    <property type="match status" value="1"/>
</dbReference>
<evidence type="ECO:0000313" key="2">
    <source>
        <dbReference type="Proteomes" id="UP000034881"/>
    </source>
</evidence>
<name>A0A0G0TUN5_9BACT</name>
<reference evidence="1 2" key="1">
    <citation type="journal article" date="2015" name="Nature">
        <title>rRNA introns, odd ribosomes, and small enigmatic genomes across a large radiation of phyla.</title>
        <authorList>
            <person name="Brown C.T."/>
            <person name="Hug L.A."/>
            <person name="Thomas B.C."/>
            <person name="Sharon I."/>
            <person name="Castelle C.J."/>
            <person name="Singh A."/>
            <person name="Wilkins M.J."/>
            <person name="Williams K.H."/>
            <person name="Banfield J.F."/>
        </authorList>
    </citation>
    <scope>NUCLEOTIDE SEQUENCE [LARGE SCALE GENOMIC DNA]</scope>
</reference>
<dbReference type="Gene3D" id="1.10.10.10">
    <property type="entry name" value="Winged helix-like DNA-binding domain superfamily/Winged helix DNA-binding domain"/>
    <property type="match status" value="1"/>
</dbReference>
<dbReference type="InterPro" id="IPR036388">
    <property type="entry name" value="WH-like_DNA-bd_sf"/>
</dbReference>
<dbReference type="InterPro" id="IPR009057">
    <property type="entry name" value="Homeodomain-like_sf"/>
</dbReference>